<dbReference type="AlphaFoldDB" id="A0AB34IRK6"/>
<feature type="domain" description="Plastid lipid-associated protein/fibrillin conserved" evidence="4">
    <location>
        <begin position="71"/>
        <end position="175"/>
    </location>
</feature>
<proteinExistence type="predicted"/>
<dbReference type="InterPro" id="IPR039633">
    <property type="entry name" value="PAP"/>
</dbReference>
<accession>A0AB34IRK6</accession>
<keyword evidence="3" id="KW-0732">Signal</keyword>
<evidence type="ECO:0000256" key="2">
    <source>
        <dbReference type="ARBA" id="ARBA00022640"/>
    </source>
</evidence>
<evidence type="ECO:0000256" key="1">
    <source>
        <dbReference type="ARBA" id="ARBA00004474"/>
    </source>
</evidence>
<feature type="domain" description="Plastid lipid-associated protein/fibrillin conserved" evidence="4">
    <location>
        <begin position="187"/>
        <end position="215"/>
    </location>
</feature>
<keyword evidence="6" id="KW-1185">Reference proteome</keyword>
<sequence length="223" mass="25159">MAALLSLALTPLSIVLTPRLSPVHLSYQPYLTLTRSSSRATTSCLQPWQESELAKVRLLAECEAAAGGRDTERRPGVRESIERLEQLNPTPRPLERPDLLSGCWRLVYTTSDSILGTSRPKWFRPQAQRILQSIDAKRLEAKNEEWLLAGVLKNQVKADLLPREDGRTVDVQFRRFGIGWLRIRAPASARGVLETTYLDESLRISRGDKGNLFVLMRAGRSRI</sequence>
<comment type="caution">
    <text evidence="5">The sequence shown here is derived from an EMBL/GenBank/DDBJ whole genome shotgun (WGS) entry which is preliminary data.</text>
</comment>
<dbReference type="GO" id="GO:0009536">
    <property type="term" value="C:plastid"/>
    <property type="evidence" value="ECO:0007669"/>
    <property type="project" value="UniProtKB-SubCell"/>
</dbReference>
<evidence type="ECO:0000256" key="3">
    <source>
        <dbReference type="SAM" id="SignalP"/>
    </source>
</evidence>
<dbReference type="Pfam" id="PF04755">
    <property type="entry name" value="PAP_fibrillin"/>
    <property type="match status" value="2"/>
</dbReference>
<name>A0AB34IRK6_PRYPA</name>
<feature type="chain" id="PRO_5044253383" description="Plastid lipid-associated protein/fibrillin conserved domain-containing protein" evidence="3">
    <location>
        <begin position="18"/>
        <end position="223"/>
    </location>
</feature>
<dbReference type="PANTHER" id="PTHR31906">
    <property type="entry name" value="PLASTID-LIPID-ASSOCIATED PROTEIN 4, CHLOROPLASTIC-RELATED"/>
    <property type="match status" value="1"/>
</dbReference>
<dbReference type="Proteomes" id="UP001515480">
    <property type="component" value="Unassembled WGS sequence"/>
</dbReference>
<evidence type="ECO:0000313" key="5">
    <source>
        <dbReference type="EMBL" id="KAL1504056.1"/>
    </source>
</evidence>
<dbReference type="EMBL" id="JBGBPQ010000020">
    <property type="protein sequence ID" value="KAL1504056.1"/>
    <property type="molecule type" value="Genomic_DNA"/>
</dbReference>
<dbReference type="InterPro" id="IPR006843">
    <property type="entry name" value="PAP/fibrillin_dom"/>
</dbReference>
<gene>
    <name evidence="5" type="ORF">AB1Y20_010466</name>
</gene>
<evidence type="ECO:0000313" key="6">
    <source>
        <dbReference type="Proteomes" id="UP001515480"/>
    </source>
</evidence>
<evidence type="ECO:0000259" key="4">
    <source>
        <dbReference type="Pfam" id="PF04755"/>
    </source>
</evidence>
<comment type="subcellular location">
    <subcellularLocation>
        <location evidence="1">Plastid</location>
    </subcellularLocation>
</comment>
<organism evidence="5 6">
    <name type="scientific">Prymnesium parvum</name>
    <name type="common">Toxic golden alga</name>
    <dbReference type="NCBI Taxonomy" id="97485"/>
    <lineage>
        <taxon>Eukaryota</taxon>
        <taxon>Haptista</taxon>
        <taxon>Haptophyta</taxon>
        <taxon>Prymnesiophyceae</taxon>
        <taxon>Prymnesiales</taxon>
        <taxon>Prymnesiaceae</taxon>
        <taxon>Prymnesium</taxon>
    </lineage>
</organism>
<feature type="signal peptide" evidence="3">
    <location>
        <begin position="1"/>
        <end position="17"/>
    </location>
</feature>
<protein>
    <recommendedName>
        <fullName evidence="4">Plastid lipid-associated protein/fibrillin conserved domain-containing protein</fullName>
    </recommendedName>
</protein>
<keyword evidence="2" id="KW-0934">Plastid</keyword>
<reference evidence="5 6" key="1">
    <citation type="journal article" date="2024" name="Science">
        <title>Giant polyketide synthase enzymes in the biosynthesis of giant marine polyether toxins.</title>
        <authorList>
            <person name="Fallon T.R."/>
            <person name="Shende V.V."/>
            <person name="Wierzbicki I.H."/>
            <person name="Pendleton A.L."/>
            <person name="Watervoot N.F."/>
            <person name="Auber R.P."/>
            <person name="Gonzalez D.J."/>
            <person name="Wisecaver J.H."/>
            <person name="Moore B.S."/>
        </authorList>
    </citation>
    <scope>NUCLEOTIDE SEQUENCE [LARGE SCALE GENOMIC DNA]</scope>
    <source>
        <strain evidence="5 6">12B1</strain>
    </source>
</reference>